<dbReference type="AlphaFoldDB" id="A0A9P7FN10"/>
<dbReference type="Proteomes" id="UP000775547">
    <property type="component" value="Unassembled WGS sequence"/>
</dbReference>
<proteinExistence type="predicted"/>
<reference evidence="1" key="2">
    <citation type="submission" date="2021-10" db="EMBL/GenBank/DDBJ databases">
        <title>Phylogenomics reveals ancestral predisposition of the termite-cultivated fungus Termitomyces towards a domesticated lifestyle.</title>
        <authorList>
            <person name="Auxier B."/>
            <person name="Grum-Grzhimaylo A."/>
            <person name="Cardenas M.E."/>
            <person name="Lodge J.D."/>
            <person name="Laessoe T."/>
            <person name="Pedersen O."/>
            <person name="Smith M.E."/>
            <person name="Kuyper T.W."/>
            <person name="Franco-Molano E.A."/>
            <person name="Baroni T.J."/>
            <person name="Aanen D.K."/>
        </authorList>
    </citation>
    <scope>NUCLEOTIDE SEQUENCE</scope>
    <source>
        <strain evidence="1">AP01</strain>
        <tissue evidence="1">Mycelium</tissue>
    </source>
</reference>
<protein>
    <submittedName>
        <fullName evidence="1">Uncharacterized protein</fullName>
    </submittedName>
</protein>
<feature type="non-terminal residue" evidence="1">
    <location>
        <position position="1"/>
    </location>
</feature>
<name>A0A9P7FN10_9AGAR</name>
<evidence type="ECO:0000313" key="2">
    <source>
        <dbReference type="Proteomes" id="UP000775547"/>
    </source>
</evidence>
<dbReference type="EMBL" id="JABCKV010004210">
    <property type="protein sequence ID" value="KAG5633980.1"/>
    <property type="molecule type" value="Genomic_DNA"/>
</dbReference>
<feature type="non-terminal residue" evidence="1">
    <location>
        <position position="79"/>
    </location>
</feature>
<comment type="caution">
    <text evidence="1">The sequence shown here is derived from an EMBL/GenBank/DDBJ whole genome shotgun (WGS) entry which is preliminary data.</text>
</comment>
<evidence type="ECO:0000313" key="1">
    <source>
        <dbReference type="EMBL" id="KAG5633980.1"/>
    </source>
</evidence>
<sequence>ASARLGLGRPLAWCDQKIAAIRRAADFQSCEAPWTAARARAHRRRSHHLRSPWAPWRCSRRAPCRSARRSMRRRPQHPL</sequence>
<reference evidence="1" key="1">
    <citation type="submission" date="2020-07" db="EMBL/GenBank/DDBJ databases">
        <authorList>
            <person name="Nieuwenhuis M."/>
            <person name="Van De Peppel L.J.J."/>
        </authorList>
    </citation>
    <scope>NUCLEOTIDE SEQUENCE</scope>
    <source>
        <strain evidence="1">AP01</strain>
        <tissue evidence="1">Mycelium</tissue>
    </source>
</reference>
<accession>A0A9P7FN10</accession>
<keyword evidence="2" id="KW-1185">Reference proteome</keyword>
<gene>
    <name evidence="1" type="ORF">DXG03_006434</name>
</gene>
<organism evidence="1 2">
    <name type="scientific">Asterophora parasitica</name>
    <dbReference type="NCBI Taxonomy" id="117018"/>
    <lineage>
        <taxon>Eukaryota</taxon>
        <taxon>Fungi</taxon>
        <taxon>Dikarya</taxon>
        <taxon>Basidiomycota</taxon>
        <taxon>Agaricomycotina</taxon>
        <taxon>Agaricomycetes</taxon>
        <taxon>Agaricomycetidae</taxon>
        <taxon>Agaricales</taxon>
        <taxon>Tricholomatineae</taxon>
        <taxon>Lyophyllaceae</taxon>
        <taxon>Asterophora</taxon>
    </lineage>
</organism>